<gene>
    <name evidence="15" type="ORF">AAEO50_02550</name>
</gene>
<keyword evidence="5" id="KW-0808">Transferase</keyword>
<evidence type="ECO:0000256" key="12">
    <source>
        <dbReference type="SAM" id="Phobius"/>
    </source>
</evidence>
<keyword evidence="3" id="KW-1003">Cell membrane</keyword>
<feature type="domain" description="PTS EIIC type-1" evidence="14">
    <location>
        <begin position="105"/>
        <end position="464"/>
    </location>
</feature>
<dbReference type="PROSITE" id="PS51103">
    <property type="entry name" value="PTS_EIIC_TYPE_1"/>
    <property type="match status" value="1"/>
</dbReference>
<evidence type="ECO:0000256" key="10">
    <source>
        <dbReference type="ARBA" id="ARBA00023136"/>
    </source>
</evidence>
<evidence type="ECO:0000256" key="11">
    <source>
        <dbReference type="PROSITE-ProRule" id="PRU00421"/>
    </source>
</evidence>
<keyword evidence="10 12" id="KW-0472">Membrane</keyword>
<keyword evidence="7 12" id="KW-0812">Transmembrane</keyword>
<dbReference type="RefSeq" id="WP_341980078.1">
    <property type="nucleotide sequence ID" value="NZ_JBBYAF010000003.1"/>
</dbReference>
<dbReference type="InterPro" id="IPR003352">
    <property type="entry name" value="PTS_EIIC"/>
</dbReference>
<keyword evidence="6" id="KW-0598">Phosphotransferase system</keyword>
<feature type="transmembrane region" description="Helical" evidence="12">
    <location>
        <begin position="175"/>
        <end position="195"/>
    </location>
</feature>
<accession>A0ABU9K4X1</accession>
<feature type="transmembrane region" description="Helical" evidence="12">
    <location>
        <begin position="358"/>
        <end position="377"/>
    </location>
</feature>
<evidence type="ECO:0000313" key="16">
    <source>
        <dbReference type="Proteomes" id="UP001389717"/>
    </source>
</evidence>
<evidence type="ECO:0000259" key="14">
    <source>
        <dbReference type="PROSITE" id="PS51103"/>
    </source>
</evidence>
<dbReference type="InterPro" id="IPR013013">
    <property type="entry name" value="PTS_EIIC_1"/>
</dbReference>
<dbReference type="CDD" id="cd00212">
    <property type="entry name" value="PTS_IIB_glc"/>
    <property type="match status" value="1"/>
</dbReference>
<dbReference type="InterPro" id="IPR036878">
    <property type="entry name" value="Glu_permease_IIB"/>
</dbReference>
<dbReference type="InterPro" id="IPR018113">
    <property type="entry name" value="PTrfase_EIIB_Cys"/>
</dbReference>
<evidence type="ECO:0000256" key="2">
    <source>
        <dbReference type="ARBA" id="ARBA00022448"/>
    </source>
</evidence>
<evidence type="ECO:0000256" key="4">
    <source>
        <dbReference type="ARBA" id="ARBA00022597"/>
    </source>
</evidence>
<proteinExistence type="predicted"/>
<evidence type="ECO:0000256" key="3">
    <source>
        <dbReference type="ARBA" id="ARBA00022475"/>
    </source>
</evidence>
<dbReference type="PROSITE" id="PS51098">
    <property type="entry name" value="PTS_EIIB_TYPE_1"/>
    <property type="match status" value="1"/>
</dbReference>
<feature type="domain" description="PTS EIIB type-1" evidence="13">
    <location>
        <begin position="6"/>
        <end position="89"/>
    </location>
</feature>
<evidence type="ECO:0000256" key="9">
    <source>
        <dbReference type="ARBA" id="ARBA00022989"/>
    </source>
</evidence>
<dbReference type="Pfam" id="PF00367">
    <property type="entry name" value="PTS_EIIB"/>
    <property type="match status" value="1"/>
</dbReference>
<feature type="transmembrane region" description="Helical" evidence="12">
    <location>
        <begin position="215"/>
        <end position="234"/>
    </location>
</feature>
<feature type="transmembrane region" description="Helical" evidence="12">
    <location>
        <begin position="273"/>
        <end position="296"/>
    </location>
</feature>
<organism evidence="15 16">
    <name type="scientific">Rossellomorea oryzaecorticis</name>
    <dbReference type="NCBI Taxonomy" id="1396505"/>
    <lineage>
        <taxon>Bacteria</taxon>
        <taxon>Bacillati</taxon>
        <taxon>Bacillota</taxon>
        <taxon>Bacilli</taxon>
        <taxon>Bacillales</taxon>
        <taxon>Bacillaceae</taxon>
        <taxon>Rossellomorea</taxon>
    </lineage>
</organism>
<dbReference type="Gene3D" id="3.30.1360.60">
    <property type="entry name" value="Glucose permease domain IIB"/>
    <property type="match status" value="1"/>
</dbReference>
<dbReference type="SUPFAM" id="SSF55604">
    <property type="entry name" value="Glucose permease domain IIB"/>
    <property type="match status" value="1"/>
</dbReference>
<dbReference type="InterPro" id="IPR050558">
    <property type="entry name" value="PTS_Sugar-Specific_Components"/>
</dbReference>
<keyword evidence="8" id="KW-0418">Kinase</keyword>
<keyword evidence="16" id="KW-1185">Reference proteome</keyword>
<evidence type="ECO:0000256" key="7">
    <source>
        <dbReference type="ARBA" id="ARBA00022692"/>
    </source>
</evidence>
<feature type="transmembrane region" description="Helical" evidence="12">
    <location>
        <begin position="405"/>
        <end position="423"/>
    </location>
</feature>
<feature type="transmembrane region" description="Helical" evidence="12">
    <location>
        <begin position="429"/>
        <end position="449"/>
    </location>
</feature>
<feature type="active site" description="Phosphocysteine intermediate; for EIIB activity" evidence="11">
    <location>
        <position position="28"/>
    </location>
</feature>
<dbReference type="PANTHER" id="PTHR30175">
    <property type="entry name" value="PHOSPHOTRANSFERASE SYSTEM TRANSPORT PROTEIN"/>
    <property type="match status" value="1"/>
</dbReference>
<feature type="transmembrane region" description="Helical" evidence="12">
    <location>
        <begin position="332"/>
        <end position="351"/>
    </location>
</feature>
<protein>
    <submittedName>
        <fullName evidence="15">PTS transporter subunit EIIC</fullName>
    </submittedName>
</protein>
<comment type="caution">
    <text evidence="15">The sequence shown here is derived from an EMBL/GenBank/DDBJ whole genome shotgun (WGS) entry which is preliminary data.</text>
</comment>
<evidence type="ECO:0000256" key="5">
    <source>
        <dbReference type="ARBA" id="ARBA00022679"/>
    </source>
</evidence>
<comment type="subcellular location">
    <subcellularLocation>
        <location evidence="1">Cell membrane</location>
        <topology evidence="1">Multi-pass membrane protein</topology>
    </subcellularLocation>
</comment>
<keyword evidence="9 12" id="KW-1133">Transmembrane helix</keyword>
<evidence type="ECO:0000259" key="13">
    <source>
        <dbReference type="PROSITE" id="PS51098"/>
    </source>
</evidence>
<evidence type="ECO:0000256" key="8">
    <source>
        <dbReference type="ARBA" id="ARBA00022777"/>
    </source>
</evidence>
<name>A0ABU9K4X1_9BACI</name>
<dbReference type="EMBL" id="JBBYAF010000003">
    <property type="protein sequence ID" value="MEL3971146.1"/>
    <property type="molecule type" value="Genomic_DNA"/>
</dbReference>
<dbReference type="PANTHER" id="PTHR30175:SF7">
    <property type="entry name" value="NEGATIVE REGULATOR OF SACY ACTIVITY"/>
    <property type="match status" value="1"/>
</dbReference>
<sequence length="472" mass="51064">MGLNYAKVAKEIMHNVGGVDNIKAMEHCATRLRIMLKDEEQFNREQIEEIDGVKGVLFKAGQFQIILGTGTVNEVFREAEKLGGKSGGVKEEAYNNMTPLQKLIRVFGDIFIPIIPVIVASGILMGLRSFFTNLGWLEEDTFWYKFSQILTDTPFAFLPALVGWSAMKRFGGTPIFGFIIGLMLVHPILPSAGAVGKGNLEPILVSLFGFESSVVGYQGSVIPVLGVAFIAAYLEKRVRKIVPDSLDLVITPFVVMTIGLFIGLFAIGPVARFIESSVVDLFQLLFTLPLGLGGMFIGGLQQVLVITGLHHALWVIDINFLQQTGENIYQPIRSAAVAGQAGAVLAFALFAKNRKQKALAYSAAISAWFGITEPAIFGVNLVNFWPFIFGLIGSAIGAMYSAAIGLAGSGMGIAVIPGILLHLDGSMLQYVIVNIIAGGIPFVLTTMFIRKRNLHKDEAADKKPVLNQAANQ</sequence>
<feature type="transmembrane region" description="Helical" evidence="12">
    <location>
        <begin position="246"/>
        <end position="267"/>
    </location>
</feature>
<feature type="transmembrane region" description="Helical" evidence="12">
    <location>
        <begin position="110"/>
        <end position="131"/>
    </location>
</feature>
<evidence type="ECO:0000313" key="15">
    <source>
        <dbReference type="EMBL" id="MEL3971146.1"/>
    </source>
</evidence>
<keyword evidence="4" id="KW-0762">Sugar transport</keyword>
<keyword evidence="2" id="KW-0813">Transport</keyword>
<evidence type="ECO:0000256" key="6">
    <source>
        <dbReference type="ARBA" id="ARBA00022683"/>
    </source>
</evidence>
<dbReference type="Pfam" id="PF02378">
    <property type="entry name" value="PTS_EIIC"/>
    <property type="match status" value="1"/>
</dbReference>
<reference evidence="15 16" key="1">
    <citation type="submission" date="2024-04" db="EMBL/GenBank/DDBJ databases">
        <title>Bacillus oryzaecorticis sp. nov., a moderately halophilic bacterium isolated from rice husks.</title>
        <authorList>
            <person name="Zhu H.-S."/>
        </authorList>
    </citation>
    <scope>NUCLEOTIDE SEQUENCE [LARGE SCALE GENOMIC DNA]</scope>
    <source>
        <strain evidence="15 16">ZC255</strain>
    </source>
</reference>
<dbReference type="InterPro" id="IPR001996">
    <property type="entry name" value="PTS_IIB_1"/>
</dbReference>
<dbReference type="PROSITE" id="PS01035">
    <property type="entry name" value="PTS_EIIB_TYPE_1_CYS"/>
    <property type="match status" value="1"/>
</dbReference>
<evidence type="ECO:0000256" key="1">
    <source>
        <dbReference type="ARBA" id="ARBA00004651"/>
    </source>
</evidence>
<dbReference type="Proteomes" id="UP001389717">
    <property type="component" value="Unassembled WGS sequence"/>
</dbReference>